<keyword evidence="5 7" id="KW-0238">DNA-binding</keyword>
<evidence type="ECO:0000259" key="8">
    <source>
        <dbReference type="PROSITE" id="PS51740"/>
    </source>
</evidence>
<comment type="caution">
    <text evidence="9">The sequence shown here is derived from an EMBL/GenBank/DDBJ whole genome shotgun (WGS) entry which is preliminary data.</text>
</comment>
<reference evidence="9" key="2">
    <citation type="journal article" date="2021" name="PeerJ">
        <title>Extensive microbial diversity within the chicken gut microbiome revealed by metagenomics and culture.</title>
        <authorList>
            <person name="Gilroy R."/>
            <person name="Ravi A."/>
            <person name="Getino M."/>
            <person name="Pursley I."/>
            <person name="Horton D.L."/>
            <person name="Alikhan N.F."/>
            <person name="Baker D."/>
            <person name="Gharbi K."/>
            <person name="Hall N."/>
            <person name="Watson M."/>
            <person name="Adriaenssens E.M."/>
            <person name="Foster-Nyarko E."/>
            <person name="Jarju S."/>
            <person name="Secka A."/>
            <person name="Antonio M."/>
            <person name="Oren A."/>
            <person name="Chaudhuri R.R."/>
            <person name="La Ragione R."/>
            <person name="Hildebrand F."/>
            <person name="Pallen M.J."/>
        </authorList>
    </citation>
    <scope>NUCLEOTIDE SEQUENCE</scope>
    <source>
        <strain evidence="9">10406</strain>
    </source>
</reference>
<protein>
    <recommendedName>
        <fullName evidence="1 7">Transcriptional regulator MraZ</fullName>
    </recommendedName>
</protein>
<feature type="domain" description="SpoVT-AbrB" evidence="8">
    <location>
        <begin position="8"/>
        <end position="50"/>
    </location>
</feature>
<keyword evidence="3" id="KW-0677">Repeat</keyword>
<evidence type="ECO:0000256" key="7">
    <source>
        <dbReference type="HAMAP-Rule" id="MF_01008"/>
    </source>
</evidence>
<evidence type="ECO:0000256" key="1">
    <source>
        <dbReference type="ARBA" id="ARBA00013860"/>
    </source>
</evidence>
<evidence type="ECO:0000256" key="4">
    <source>
        <dbReference type="ARBA" id="ARBA00023015"/>
    </source>
</evidence>
<dbReference type="PANTHER" id="PTHR34701:SF1">
    <property type="entry name" value="TRANSCRIPTIONAL REGULATOR MRAZ"/>
    <property type="match status" value="1"/>
</dbReference>
<dbReference type="InterPro" id="IPR038619">
    <property type="entry name" value="MraZ_sf"/>
</dbReference>
<evidence type="ECO:0000256" key="2">
    <source>
        <dbReference type="ARBA" id="ARBA00022490"/>
    </source>
</evidence>
<feature type="domain" description="SpoVT-AbrB" evidence="8">
    <location>
        <begin position="80"/>
        <end position="123"/>
    </location>
</feature>
<gene>
    <name evidence="7" type="primary">mraZ</name>
    <name evidence="9" type="ORF">IAC73_00530</name>
</gene>
<name>A0A9D1SW29_9FIRM</name>
<organism evidence="9 10">
    <name type="scientific">Candidatus Limadaptatus stercoripullorum</name>
    <dbReference type="NCBI Taxonomy" id="2840846"/>
    <lineage>
        <taxon>Bacteria</taxon>
        <taxon>Bacillati</taxon>
        <taxon>Bacillota</taxon>
        <taxon>Clostridia</taxon>
        <taxon>Eubacteriales</taxon>
        <taxon>Candidatus Limadaptatus</taxon>
    </lineage>
</organism>
<dbReference type="InterPro" id="IPR035642">
    <property type="entry name" value="MraZ_N"/>
</dbReference>
<comment type="similarity">
    <text evidence="7">Belongs to the MraZ family.</text>
</comment>
<dbReference type="InterPro" id="IPR003444">
    <property type="entry name" value="MraZ"/>
</dbReference>
<dbReference type="CDD" id="cd16320">
    <property type="entry name" value="MraZ_N"/>
    <property type="match status" value="1"/>
</dbReference>
<dbReference type="HAMAP" id="MF_01008">
    <property type="entry name" value="MraZ"/>
    <property type="match status" value="1"/>
</dbReference>
<evidence type="ECO:0000256" key="5">
    <source>
        <dbReference type="ARBA" id="ARBA00023125"/>
    </source>
</evidence>
<dbReference type="EMBL" id="DVOE01000007">
    <property type="protein sequence ID" value="HIU98316.1"/>
    <property type="molecule type" value="Genomic_DNA"/>
</dbReference>
<dbReference type="InterPro" id="IPR035644">
    <property type="entry name" value="MraZ_C"/>
</dbReference>
<dbReference type="GO" id="GO:0003700">
    <property type="term" value="F:DNA-binding transcription factor activity"/>
    <property type="evidence" value="ECO:0007669"/>
    <property type="project" value="UniProtKB-UniRule"/>
</dbReference>
<dbReference type="InterPro" id="IPR037914">
    <property type="entry name" value="SpoVT-AbrB_sf"/>
</dbReference>
<dbReference type="InterPro" id="IPR020603">
    <property type="entry name" value="MraZ_dom"/>
</dbReference>
<dbReference type="InterPro" id="IPR007159">
    <property type="entry name" value="SpoVT-AbrB_dom"/>
</dbReference>
<evidence type="ECO:0000256" key="6">
    <source>
        <dbReference type="ARBA" id="ARBA00023163"/>
    </source>
</evidence>
<dbReference type="AlphaFoldDB" id="A0A9D1SW29"/>
<accession>A0A9D1SW29</accession>
<reference evidence="9" key="1">
    <citation type="submission" date="2020-10" db="EMBL/GenBank/DDBJ databases">
        <authorList>
            <person name="Gilroy R."/>
        </authorList>
    </citation>
    <scope>NUCLEOTIDE SEQUENCE</scope>
    <source>
        <strain evidence="9">10406</strain>
    </source>
</reference>
<dbReference type="GO" id="GO:0005737">
    <property type="term" value="C:cytoplasm"/>
    <property type="evidence" value="ECO:0007669"/>
    <property type="project" value="UniProtKB-UniRule"/>
</dbReference>
<dbReference type="Pfam" id="PF02381">
    <property type="entry name" value="MraZ"/>
    <property type="match status" value="2"/>
</dbReference>
<dbReference type="PANTHER" id="PTHR34701">
    <property type="entry name" value="TRANSCRIPTIONAL REGULATOR MRAZ"/>
    <property type="match status" value="1"/>
</dbReference>
<evidence type="ECO:0000313" key="10">
    <source>
        <dbReference type="Proteomes" id="UP000886857"/>
    </source>
</evidence>
<dbReference type="PROSITE" id="PS51740">
    <property type="entry name" value="SPOVT_ABRB"/>
    <property type="match status" value="2"/>
</dbReference>
<dbReference type="CDD" id="cd16321">
    <property type="entry name" value="MraZ_C"/>
    <property type="match status" value="1"/>
</dbReference>
<keyword evidence="2 7" id="KW-0963">Cytoplasm</keyword>
<keyword evidence="4 7" id="KW-0805">Transcription regulation</keyword>
<proteinExistence type="inferred from homology"/>
<dbReference type="GO" id="GO:0000976">
    <property type="term" value="F:transcription cis-regulatory region binding"/>
    <property type="evidence" value="ECO:0007669"/>
    <property type="project" value="TreeGrafter"/>
</dbReference>
<evidence type="ECO:0000256" key="3">
    <source>
        <dbReference type="ARBA" id="ARBA00022737"/>
    </source>
</evidence>
<dbReference type="GO" id="GO:0009295">
    <property type="term" value="C:nucleoid"/>
    <property type="evidence" value="ECO:0007669"/>
    <property type="project" value="UniProtKB-SubCell"/>
</dbReference>
<sequence>MAKFMLGSARHQLDDKGRVRIPAKFREGLGASAYILPGRAGSLYIVPESRFESVISSLTSSSLYANDDTNDLATAVMSAGGSLEEDAQGRVRIAPELLKAAGIKKEVVFVGKATYVEVWPAEVWDSRYSVLDPENLERIIERLKKFGV</sequence>
<dbReference type="Gene3D" id="3.40.1550.20">
    <property type="entry name" value="Transcriptional regulator MraZ domain"/>
    <property type="match status" value="1"/>
</dbReference>
<comment type="subunit">
    <text evidence="7">Forms oligomers.</text>
</comment>
<comment type="subcellular location">
    <subcellularLocation>
        <location evidence="7">Cytoplasm</location>
        <location evidence="7">Nucleoid</location>
    </subcellularLocation>
</comment>
<evidence type="ECO:0000313" key="9">
    <source>
        <dbReference type="EMBL" id="HIU98316.1"/>
    </source>
</evidence>
<dbReference type="Proteomes" id="UP000886857">
    <property type="component" value="Unassembled WGS sequence"/>
</dbReference>
<dbReference type="GO" id="GO:2000143">
    <property type="term" value="P:negative regulation of DNA-templated transcription initiation"/>
    <property type="evidence" value="ECO:0007669"/>
    <property type="project" value="TreeGrafter"/>
</dbReference>
<keyword evidence="6 7" id="KW-0804">Transcription</keyword>
<dbReference type="SUPFAM" id="SSF89447">
    <property type="entry name" value="AbrB/MazE/MraZ-like"/>
    <property type="match status" value="1"/>
</dbReference>